<reference evidence="1 2" key="1">
    <citation type="journal article" date="2016" name="Sci. Rep.">
        <title>Metabolic traits of an uncultured archaeal lineage -MSBL1- from brine pools of the Red Sea.</title>
        <authorList>
            <person name="Mwirichia R."/>
            <person name="Alam I."/>
            <person name="Rashid M."/>
            <person name="Vinu M."/>
            <person name="Ba-Alawi W."/>
            <person name="Anthony Kamau A."/>
            <person name="Kamanda Ngugi D."/>
            <person name="Goker M."/>
            <person name="Klenk H.P."/>
            <person name="Bajic V."/>
            <person name="Stingl U."/>
        </authorList>
    </citation>
    <scope>NUCLEOTIDE SEQUENCE [LARGE SCALE GENOMIC DNA]</scope>
    <source>
        <strain evidence="1">SCGC-AAA259B11</strain>
    </source>
</reference>
<protein>
    <submittedName>
        <fullName evidence="1">Uncharacterized protein</fullName>
    </submittedName>
</protein>
<organism evidence="1 2">
    <name type="scientific">candidate division MSBL1 archaeon SCGC-AAA259B11</name>
    <dbReference type="NCBI Taxonomy" id="1698260"/>
    <lineage>
        <taxon>Archaea</taxon>
        <taxon>Methanobacteriati</taxon>
        <taxon>Methanobacteriota</taxon>
        <taxon>candidate division MSBL1</taxon>
    </lineage>
</organism>
<evidence type="ECO:0000313" key="1">
    <source>
        <dbReference type="EMBL" id="KXA89362.1"/>
    </source>
</evidence>
<dbReference type="Proteomes" id="UP000070184">
    <property type="component" value="Unassembled WGS sequence"/>
</dbReference>
<dbReference type="Pfam" id="PF14520">
    <property type="entry name" value="HHH_5"/>
    <property type="match status" value="1"/>
</dbReference>
<dbReference type="SUPFAM" id="SSF47781">
    <property type="entry name" value="RuvA domain 2-like"/>
    <property type="match status" value="1"/>
</dbReference>
<comment type="caution">
    <text evidence="1">The sequence shown here is derived from an EMBL/GenBank/DDBJ whole genome shotgun (WGS) entry which is preliminary data.</text>
</comment>
<keyword evidence="2" id="KW-1185">Reference proteome</keyword>
<dbReference type="EMBL" id="LHXK01000040">
    <property type="protein sequence ID" value="KXA89362.1"/>
    <property type="molecule type" value="Genomic_DNA"/>
</dbReference>
<dbReference type="AlphaFoldDB" id="A0A133U596"/>
<gene>
    <name evidence="1" type="ORF">AKJ61_03050</name>
</gene>
<sequence>MGLDPLNLDSLDSLREIPGVGEKIAGRMEDFFGSEEGALGRIREGDVASLSTVTGLTEAKASRIVRSAIAEEYGPLTFSRRRWSRGSVKRS</sequence>
<accession>A0A133U596</accession>
<evidence type="ECO:0000313" key="2">
    <source>
        <dbReference type="Proteomes" id="UP000070184"/>
    </source>
</evidence>
<name>A0A133U596_9EURY</name>
<dbReference type="InterPro" id="IPR010994">
    <property type="entry name" value="RuvA_2-like"/>
</dbReference>
<dbReference type="Gene3D" id="1.10.150.20">
    <property type="entry name" value="5' to 3' exonuclease, C-terminal subdomain"/>
    <property type="match status" value="1"/>
</dbReference>
<proteinExistence type="predicted"/>